<keyword evidence="2" id="KW-0732">Signal</keyword>
<name>A0A517XML7_9BACT</name>
<protein>
    <recommendedName>
        <fullName evidence="5">DUF2946 domain-containing protein</fullName>
    </recommendedName>
</protein>
<feature type="region of interest" description="Disordered" evidence="1">
    <location>
        <begin position="37"/>
        <end position="69"/>
    </location>
</feature>
<gene>
    <name evidence="3" type="ORF">ETAA1_06390</name>
</gene>
<evidence type="ECO:0000256" key="1">
    <source>
        <dbReference type="SAM" id="MobiDB-lite"/>
    </source>
</evidence>
<feature type="compositionally biased region" description="Basic and acidic residues" evidence="1">
    <location>
        <begin position="37"/>
        <end position="49"/>
    </location>
</feature>
<reference evidence="3 4" key="1">
    <citation type="submission" date="2019-02" db="EMBL/GenBank/DDBJ databases">
        <title>Deep-cultivation of Planctomycetes and their phenomic and genomic characterization uncovers novel biology.</title>
        <authorList>
            <person name="Wiegand S."/>
            <person name="Jogler M."/>
            <person name="Boedeker C."/>
            <person name="Pinto D."/>
            <person name="Vollmers J."/>
            <person name="Rivas-Marin E."/>
            <person name="Kohn T."/>
            <person name="Peeters S.H."/>
            <person name="Heuer A."/>
            <person name="Rast P."/>
            <person name="Oberbeckmann S."/>
            <person name="Bunk B."/>
            <person name="Jeske O."/>
            <person name="Meyerdierks A."/>
            <person name="Storesund J.E."/>
            <person name="Kallscheuer N."/>
            <person name="Luecker S."/>
            <person name="Lage O.M."/>
            <person name="Pohl T."/>
            <person name="Merkel B.J."/>
            <person name="Hornburger P."/>
            <person name="Mueller R.-W."/>
            <person name="Bruemmer F."/>
            <person name="Labrenz M."/>
            <person name="Spormann A.M."/>
            <person name="Op den Camp H."/>
            <person name="Overmann J."/>
            <person name="Amann R."/>
            <person name="Jetten M.S.M."/>
            <person name="Mascher T."/>
            <person name="Medema M.H."/>
            <person name="Devos D.P."/>
            <person name="Kaster A.-K."/>
            <person name="Ovreas L."/>
            <person name="Rohde M."/>
            <person name="Galperin M.Y."/>
            <person name="Jogler C."/>
        </authorList>
    </citation>
    <scope>NUCLEOTIDE SEQUENCE [LARGE SCALE GENOMIC DNA]</scope>
    <source>
        <strain evidence="3 4">ETA_A1</strain>
    </source>
</reference>
<feature type="signal peptide" evidence="2">
    <location>
        <begin position="1"/>
        <end position="25"/>
    </location>
</feature>
<sequence precursor="true">MFAAVVRVLLLLGCVPLLHPPGVCACRAWAAVLPAPDADHHDHHDDGDCPHCPGATADAATPRAPDSAPDPVTLSVPVVAAAAAAAPVVVGTLPRTSAAWPSAPPLYLSHCALVC</sequence>
<dbReference type="PROSITE" id="PS51257">
    <property type="entry name" value="PROKAR_LIPOPROTEIN"/>
    <property type="match status" value="1"/>
</dbReference>
<dbReference type="EMBL" id="CP036273">
    <property type="protein sequence ID" value="QDU18743.1"/>
    <property type="molecule type" value="Genomic_DNA"/>
</dbReference>
<evidence type="ECO:0008006" key="5">
    <source>
        <dbReference type="Google" id="ProtNLM"/>
    </source>
</evidence>
<evidence type="ECO:0000313" key="4">
    <source>
        <dbReference type="Proteomes" id="UP000319576"/>
    </source>
</evidence>
<dbReference type="AlphaFoldDB" id="A0A517XML7"/>
<proteinExistence type="predicted"/>
<dbReference type="Proteomes" id="UP000319576">
    <property type="component" value="Chromosome"/>
</dbReference>
<evidence type="ECO:0000256" key="2">
    <source>
        <dbReference type="SAM" id="SignalP"/>
    </source>
</evidence>
<evidence type="ECO:0000313" key="3">
    <source>
        <dbReference type="EMBL" id="QDU18743.1"/>
    </source>
</evidence>
<organism evidence="3 4">
    <name type="scientific">Urbifossiella limnaea</name>
    <dbReference type="NCBI Taxonomy" id="2528023"/>
    <lineage>
        <taxon>Bacteria</taxon>
        <taxon>Pseudomonadati</taxon>
        <taxon>Planctomycetota</taxon>
        <taxon>Planctomycetia</taxon>
        <taxon>Gemmatales</taxon>
        <taxon>Gemmataceae</taxon>
        <taxon>Urbifossiella</taxon>
    </lineage>
</organism>
<keyword evidence="4" id="KW-1185">Reference proteome</keyword>
<accession>A0A517XML7</accession>
<feature type="chain" id="PRO_5021861354" description="DUF2946 domain-containing protein" evidence="2">
    <location>
        <begin position="26"/>
        <end position="115"/>
    </location>
</feature>
<dbReference type="RefSeq" id="WP_145234239.1">
    <property type="nucleotide sequence ID" value="NZ_CP036273.1"/>
</dbReference>
<dbReference type="KEGG" id="uli:ETAA1_06390"/>
<feature type="compositionally biased region" description="Low complexity" evidence="1">
    <location>
        <begin position="50"/>
        <end position="69"/>
    </location>
</feature>